<feature type="domain" description="C2H2-type" evidence="11">
    <location>
        <begin position="1774"/>
        <end position="1801"/>
    </location>
</feature>
<keyword evidence="3" id="KW-0677">Repeat</keyword>
<evidence type="ECO:0000256" key="2">
    <source>
        <dbReference type="ARBA" id="ARBA00022723"/>
    </source>
</evidence>
<feature type="compositionally biased region" description="Low complexity" evidence="10">
    <location>
        <begin position="1693"/>
        <end position="1706"/>
    </location>
</feature>
<dbReference type="Proteomes" id="UP000053268">
    <property type="component" value="Unassembled WGS sequence"/>
</dbReference>
<feature type="domain" description="C2H2-type" evidence="11">
    <location>
        <begin position="268"/>
        <end position="295"/>
    </location>
</feature>
<evidence type="ECO:0000256" key="8">
    <source>
        <dbReference type="ARBA" id="ARBA00023242"/>
    </source>
</evidence>
<evidence type="ECO:0000256" key="3">
    <source>
        <dbReference type="ARBA" id="ARBA00022737"/>
    </source>
</evidence>
<feature type="domain" description="C2H2-type" evidence="11">
    <location>
        <begin position="1847"/>
        <end position="1876"/>
    </location>
</feature>
<dbReference type="GO" id="GO:0008270">
    <property type="term" value="F:zinc ion binding"/>
    <property type="evidence" value="ECO:0007669"/>
    <property type="project" value="UniProtKB-KW"/>
</dbReference>
<protein>
    <submittedName>
        <fullName evidence="13">Zinc finger protein 40</fullName>
    </submittedName>
</protein>
<feature type="region of interest" description="Disordered" evidence="10">
    <location>
        <begin position="1281"/>
        <end position="1303"/>
    </location>
</feature>
<dbReference type="FunFam" id="3.30.160.60:FF:000594">
    <property type="entry name" value="Transcription factor HIVEP2"/>
    <property type="match status" value="1"/>
</dbReference>
<dbReference type="InterPro" id="IPR013087">
    <property type="entry name" value="Znf_C2H2_type"/>
</dbReference>
<dbReference type="PROSITE" id="PS51811">
    <property type="entry name" value="ZF_CCHC_HIVEP"/>
    <property type="match status" value="1"/>
</dbReference>
<feature type="domain" description="C2H2-type" evidence="11">
    <location>
        <begin position="1324"/>
        <end position="1351"/>
    </location>
</feature>
<evidence type="ECO:0000256" key="6">
    <source>
        <dbReference type="ARBA" id="ARBA00023015"/>
    </source>
</evidence>
<evidence type="ECO:0000256" key="7">
    <source>
        <dbReference type="ARBA" id="ARBA00023163"/>
    </source>
</evidence>
<keyword evidence="4 9" id="KW-0863">Zinc-finger</keyword>
<feature type="compositionally biased region" description="Polar residues" evidence="10">
    <location>
        <begin position="341"/>
        <end position="359"/>
    </location>
</feature>
<keyword evidence="5" id="KW-0862">Zinc</keyword>
<dbReference type="SUPFAM" id="SSF57667">
    <property type="entry name" value="beta-beta-alpha zinc fingers"/>
    <property type="match status" value="5"/>
</dbReference>
<dbReference type="Gene3D" id="3.30.160.60">
    <property type="entry name" value="Classic Zinc Finger"/>
    <property type="match status" value="7"/>
</dbReference>
<accession>A0A194PUZ8</accession>
<dbReference type="SMART" id="SM00355">
    <property type="entry name" value="ZnF_C2H2"/>
    <property type="match status" value="8"/>
</dbReference>
<feature type="compositionally biased region" description="Polar residues" evidence="10">
    <location>
        <begin position="1085"/>
        <end position="1119"/>
    </location>
</feature>
<dbReference type="GO" id="GO:0000981">
    <property type="term" value="F:DNA-binding transcription factor activity, RNA polymerase II-specific"/>
    <property type="evidence" value="ECO:0007669"/>
    <property type="project" value="TreeGrafter"/>
</dbReference>
<feature type="region of interest" description="Disordered" evidence="10">
    <location>
        <begin position="1392"/>
        <end position="1427"/>
    </location>
</feature>
<feature type="domain" description="C2H2-type" evidence="11">
    <location>
        <begin position="1802"/>
        <end position="1831"/>
    </location>
</feature>
<feature type="region of interest" description="Disordered" evidence="10">
    <location>
        <begin position="487"/>
        <end position="514"/>
    </location>
</feature>
<comment type="subcellular location">
    <subcellularLocation>
        <location evidence="1">Nucleus</location>
    </subcellularLocation>
</comment>
<evidence type="ECO:0000256" key="4">
    <source>
        <dbReference type="ARBA" id="ARBA00022771"/>
    </source>
</evidence>
<dbReference type="GO" id="GO:0000978">
    <property type="term" value="F:RNA polymerase II cis-regulatory region sequence-specific DNA binding"/>
    <property type="evidence" value="ECO:0007669"/>
    <property type="project" value="TreeGrafter"/>
</dbReference>
<keyword evidence="7" id="KW-0804">Transcription</keyword>
<feature type="domain" description="C2H2-type" evidence="11">
    <location>
        <begin position="296"/>
        <end position="321"/>
    </location>
</feature>
<dbReference type="FunFam" id="3.30.160.60:FF:000145">
    <property type="entry name" value="Zinc finger protein 574"/>
    <property type="match status" value="1"/>
</dbReference>
<dbReference type="InterPro" id="IPR051969">
    <property type="entry name" value="Zinc-finger_DNA-bd_regulators"/>
</dbReference>
<keyword evidence="14" id="KW-1185">Reference proteome</keyword>
<feature type="domain" description="C2H2-type" evidence="11">
    <location>
        <begin position="1352"/>
        <end position="1376"/>
    </location>
</feature>
<feature type="compositionally biased region" description="Basic and acidic residues" evidence="10">
    <location>
        <begin position="27"/>
        <end position="36"/>
    </location>
</feature>
<evidence type="ECO:0000313" key="13">
    <source>
        <dbReference type="EMBL" id="KPI94960.1"/>
    </source>
</evidence>
<keyword evidence="2" id="KW-0479">Metal-binding</keyword>
<feature type="region of interest" description="Disordered" evidence="10">
    <location>
        <begin position="323"/>
        <end position="359"/>
    </location>
</feature>
<feature type="region of interest" description="Disordered" evidence="10">
    <location>
        <begin position="679"/>
        <end position="706"/>
    </location>
</feature>
<dbReference type="GO" id="GO:0005634">
    <property type="term" value="C:nucleus"/>
    <property type="evidence" value="ECO:0007669"/>
    <property type="project" value="UniProtKB-SubCell"/>
</dbReference>
<keyword evidence="8" id="KW-0539">Nucleus</keyword>
<dbReference type="EMBL" id="KQ459597">
    <property type="protein sequence ID" value="KPI94960.1"/>
    <property type="molecule type" value="Genomic_DNA"/>
</dbReference>
<dbReference type="InterPro" id="IPR003604">
    <property type="entry name" value="Matrin/U1-like-C_Znf_C2H2"/>
</dbReference>
<organism evidence="13 14">
    <name type="scientific">Papilio xuthus</name>
    <name type="common">Asian swallowtail butterfly</name>
    <dbReference type="NCBI Taxonomy" id="66420"/>
    <lineage>
        <taxon>Eukaryota</taxon>
        <taxon>Metazoa</taxon>
        <taxon>Ecdysozoa</taxon>
        <taxon>Arthropoda</taxon>
        <taxon>Hexapoda</taxon>
        <taxon>Insecta</taxon>
        <taxon>Pterygota</taxon>
        <taxon>Neoptera</taxon>
        <taxon>Endopterygota</taxon>
        <taxon>Lepidoptera</taxon>
        <taxon>Glossata</taxon>
        <taxon>Ditrysia</taxon>
        <taxon>Papilionoidea</taxon>
        <taxon>Papilionidae</taxon>
        <taxon>Papilioninae</taxon>
        <taxon>Papilio</taxon>
    </lineage>
</organism>
<feature type="region of interest" description="Disordered" evidence="10">
    <location>
        <begin position="1687"/>
        <end position="1731"/>
    </location>
</feature>
<sequence length="1988" mass="221154">MNHFSQRAQSGRLAGQRGAAGGGELSVAERTKRNEATTKYNYKQLNSHLRRGNVRRSLLELTQPSKNALSERKARSPPYLHTDLYCIKINTHTNDSKILTSPSFASRMTAYFFIELIVHFTVAKTMPLTQEKRLDSNFANNNDQSYLHKKFKKMASTISGFPANAPKCDENRQKETITLACNTSISNGSIAAAHPEIEKIKDKQEDQSADVENDVQINFNAENIRLSDVNNVVQVTGKTSFTEEFLNKTENLETDFIRECYSGGTGRYMCPYCKLSCAKPSVLQKHIRAHTNERPYPCIPCGFAFKTRSNLYKHRRSRTHALRLQGTDISGTINEEDMSGGSESDTSIPPTSLSDTGSDASVIRLDYNRSNEISSPELTNDSHALPVTSFPTNDFNKSKAIYKPKFRAAFYQGIDERDKIKKTISTNADFLTEHISKIISDNEAIVDVIETPLQKKYGKIKQIAESKQFLNESELKQDASPLNLTKNNINSDSSFRKRSHSESFSQIDDHKHPLNPEGSIIKDLLLKSKNNALMISSGELIDGLGVLYVCPLCQIIFRSVDNLETHRLYYCKGSIGTNSASMNAPQKEVKMGRPENVYTRSNSINVRLPETQSHSPKLSRTTKSPISKSKPDNLVILKQESNEIIAPLPSPGPLLGNTRLVDARTPTEFHRKTENLRIKSKEASPKRRIESHSDTFSPRMLENMSPRSADLYPQSKIRCVDINTGNLRSIEELSSHIRHNSTSLQMFGGEVKIVDHSGSTTTLRIEPSKNQLSPILIQQNLSPSKFASESEASSVVVRSGLHSGGTIVHNPPTPKDVLGTPQPQSTRMSISTSSLQNSNLPNIHDISHFPFPPLSAITAYNPLTLPPLSPTSSPNGPTTILHGGKLIPHVPGMPGPNTAAAFIGSGTMSQKITSTDKNHPVPIVDNTQDCIQTGKVTVSNYERALKTRSPGSRSLVYESDKYNQNLDTYKADIPHYMTNIPTIKVKNMEEANSHPVAKTYSSNIVRIVTPRQDLTVKRNSDGMAKISVLKENTNNSLGRHINKDLIPSIPNINVEVKSENEIRNFNFENLITKAEIYNNQIQSSSEVQKNTNAQETVTSSVQNERSETSYFQKNSVTRPTSEDRKPKFLRPSTLPLKPGTFTPKRHHGITPNANTMPLVSPETPRPAKAYGQLYLNGNAYTYLGLKCSTKVFYCTINRPQPTYVPNQHFLSMYSNWQLLSELTPDPLGLSASSAMSLYDSRHRPQNVTTAVIKQDLILTHSSQSNKKSKEYYNQQAITSIDSKKSEESKQQPSDISSTSKKELTGGFESNEEYTYVRGRGRGRYVCSECGIRCKKPSMLKKHIRTHTDVRPYTCTHCAFSFKTKGNLTKHMKSKAHYKKCCELGINPNEGNEEGSEMTHCSGETDDETDSDGDEGNEGETESSDTELYKSRLPEHEAAHCLLSLGGCRTATSATPGLITSARPTTYPYTPVDMDGMTSDSNLESIPMAKTNSVDARLDVDNEPMDLSRNDVKAPNLPEIPTAKESSVLASLASNTAKLPQQQSQWSNGEPMLHTYLTERALLDSKIKQSQLTSNLIKLRKIDIDKSPFIDADEISESNNGLTSNNITTPITSQVNISKPIVSSCSESGVKSLPISKEEIPRASIDVSHSVSYSTEPKRARTPNNNSENAKHVVSEYLKHARINLIKNRDETYQNQNDNSSDESNSSKMNTEEKSKNDDVTMSESESLKMPPVDHEPVARKVVIGAGGVAFKVTKGKEFEGAPYSPRRLMEDGRRVCDFCNKTFTKPSQLRLHLNIHYMERPFRCSVCAVSFRTRGHLQKHERSGSHHNKVSMTSTFGTATSFNPRPFRCSDCNIAFRIHGHLAKHLRSKMHVMRLECLFKLPFGTFTEIERAGVSLTDIDTTDCASSLASLQSLARKLHEKDPTKLEYREPNGAAVMPPAGRESSEDEDGAVPSDNACDNERDSEMKTMDHSDGQDVETRINYSATDN</sequence>
<proteinExistence type="predicted"/>
<evidence type="ECO:0000313" key="14">
    <source>
        <dbReference type="Proteomes" id="UP000053268"/>
    </source>
</evidence>
<evidence type="ECO:0000256" key="9">
    <source>
        <dbReference type="PROSITE-ProRule" id="PRU00042"/>
    </source>
</evidence>
<evidence type="ECO:0000256" key="10">
    <source>
        <dbReference type="SAM" id="MobiDB-lite"/>
    </source>
</evidence>
<feature type="region of interest" description="Disordered" evidence="10">
    <location>
        <begin position="803"/>
        <end position="828"/>
    </location>
</feature>
<dbReference type="PANTHER" id="PTHR45944">
    <property type="entry name" value="SCHNURRI, ISOFORM F"/>
    <property type="match status" value="1"/>
</dbReference>
<feature type="compositionally biased region" description="Low complexity" evidence="10">
    <location>
        <begin position="1"/>
        <end position="17"/>
    </location>
</feature>
<evidence type="ECO:0000259" key="12">
    <source>
        <dbReference type="PROSITE" id="PS51811"/>
    </source>
</evidence>
<dbReference type="InterPro" id="IPR036236">
    <property type="entry name" value="Znf_C2H2_sf"/>
</dbReference>
<dbReference type="Pfam" id="PF00096">
    <property type="entry name" value="zf-C2H2"/>
    <property type="match status" value="5"/>
</dbReference>
<evidence type="ECO:0000256" key="1">
    <source>
        <dbReference type="ARBA" id="ARBA00004123"/>
    </source>
</evidence>
<feature type="compositionally biased region" description="Acidic residues" evidence="10">
    <location>
        <begin position="1403"/>
        <end position="1424"/>
    </location>
</feature>
<feature type="region of interest" description="Disordered" evidence="10">
    <location>
        <begin position="1647"/>
        <end position="1669"/>
    </location>
</feature>
<gene>
    <name evidence="13" type="ORF">RR46_11964</name>
</gene>
<feature type="region of interest" description="Disordered" evidence="10">
    <location>
        <begin position="1"/>
        <end position="38"/>
    </location>
</feature>
<dbReference type="PROSITE" id="PS50157">
    <property type="entry name" value="ZINC_FINGER_C2H2_2"/>
    <property type="match status" value="7"/>
</dbReference>
<name>A0A194PUZ8_PAPXU</name>
<evidence type="ECO:0000259" key="11">
    <source>
        <dbReference type="PROSITE" id="PS50157"/>
    </source>
</evidence>
<dbReference type="PANTHER" id="PTHR45944:SF2">
    <property type="entry name" value="SCHNURRI, ISOFORM F"/>
    <property type="match status" value="1"/>
</dbReference>
<evidence type="ECO:0000256" key="5">
    <source>
        <dbReference type="ARBA" id="ARBA00022833"/>
    </source>
</evidence>
<feature type="region of interest" description="Disordered" evidence="10">
    <location>
        <begin position="608"/>
        <end position="630"/>
    </location>
</feature>
<feature type="compositionally biased region" description="Polar residues" evidence="10">
    <location>
        <begin position="608"/>
        <end position="627"/>
    </location>
</feature>
<feature type="region of interest" description="Disordered" evidence="10">
    <location>
        <begin position="1922"/>
        <end position="1988"/>
    </location>
</feature>
<dbReference type="InterPro" id="IPR034729">
    <property type="entry name" value="Znf_CCHC_HIVEP"/>
</dbReference>
<feature type="domain" description="CCHC HIVEP-type" evidence="12">
    <location>
        <begin position="545"/>
        <end position="575"/>
    </location>
</feature>
<feature type="compositionally biased region" description="Basic and acidic residues" evidence="10">
    <location>
        <begin position="679"/>
        <end position="693"/>
    </location>
</feature>
<feature type="region of interest" description="Disordered" evidence="10">
    <location>
        <begin position="1085"/>
        <end position="1159"/>
    </location>
</feature>
<feature type="compositionally biased region" description="Basic and acidic residues" evidence="10">
    <location>
        <begin position="1959"/>
        <end position="1979"/>
    </location>
</feature>
<feature type="compositionally biased region" description="Basic and acidic residues" evidence="10">
    <location>
        <begin position="1709"/>
        <end position="1718"/>
    </location>
</feature>
<keyword evidence="6" id="KW-0805">Transcription regulation</keyword>
<dbReference type="SMART" id="SM00451">
    <property type="entry name" value="ZnF_U1"/>
    <property type="match status" value="3"/>
</dbReference>
<reference evidence="13 14" key="1">
    <citation type="journal article" date="2015" name="Nat. Commun.">
        <title>Outbred genome sequencing and CRISPR/Cas9 gene editing in butterflies.</title>
        <authorList>
            <person name="Li X."/>
            <person name="Fan D."/>
            <person name="Zhang W."/>
            <person name="Liu G."/>
            <person name="Zhang L."/>
            <person name="Zhao L."/>
            <person name="Fang X."/>
            <person name="Chen L."/>
            <person name="Dong Y."/>
            <person name="Chen Y."/>
            <person name="Ding Y."/>
            <person name="Zhao R."/>
            <person name="Feng M."/>
            <person name="Zhu Y."/>
            <person name="Feng Y."/>
            <person name="Jiang X."/>
            <person name="Zhu D."/>
            <person name="Xiang H."/>
            <person name="Feng X."/>
            <person name="Li S."/>
            <person name="Wang J."/>
            <person name="Zhang G."/>
            <person name="Kronforst M.R."/>
            <person name="Wang W."/>
        </authorList>
    </citation>
    <scope>NUCLEOTIDE SEQUENCE [LARGE SCALE GENOMIC DNA]</scope>
    <source>
        <strain evidence="13">Ya'a_city_454_Px</strain>
        <tissue evidence="13">Whole body</tissue>
    </source>
</reference>
<dbReference type="STRING" id="66420.A0A194PUZ8"/>
<dbReference type="PROSITE" id="PS00028">
    <property type="entry name" value="ZINC_FINGER_C2H2_1"/>
    <property type="match status" value="7"/>
</dbReference>